<dbReference type="OrthoDB" id="122464at2759"/>
<comment type="caution">
    <text evidence="2">The sequence shown here is derived from an EMBL/GenBank/DDBJ whole genome shotgun (WGS) entry which is preliminary data.</text>
</comment>
<evidence type="ECO:0000313" key="3">
    <source>
        <dbReference type="Proteomes" id="UP000243579"/>
    </source>
</evidence>
<dbReference type="EMBL" id="JNBR01000411">
    <property type="protein sequence ID" value="OQR93394.1"/>
    <property type="molecule type" value="Genomic_DNA"/>
</dbReference>
<dbReference type="GO" id="GO:0005634">
    <property type="term" value="C:nucleus"/>
    <property type="evidence" value="ECO:0007669"/>
    <property type="project" value="TreeGrafter"/>
</dbReference>
<evidence type="ECO:0000256" key="1">
    <source>
        <dbReference type="SAM" id="MobiDB-lite"/>
    </source>
</evidence>
<dbReference type="AlphaFoldDB" id="A0A1V9Z5W1"/>
<dbReference type="Proteomes" id="UP000243579">
    <property type="component" value="Unassembled WGS sequence"/>
</dbReference>
<dbReference type="PANTHER" id="PTHR15967">
    <property type="entry name" value="E2F-ASSOCIATED PHOSPHOPROTEIN"/>
    <property type="match status" value="1"/>
</dbReference>
<evidence type="ECO:0000313" key="2">
    <source>
        <dbReference type="EMBL" id="OQR93394.1"/>
    </source>
</evidence>
<dbReference type="PANTHER" id="PTHR15967:SF0">
    <property type="entry name" value="E2F-ASSOCIATED PHOSPHOPROTEIN"/>
    <property type="match status" value="1"/>
</dbReference>
<gene>
    <name evidence="2" type="ORF">ACHHYP_02573</name>
</gene>
<evidence type="ECO:0008006" key="4">
    <source>
        <dbReference type="Google" id="ProtNLM"/>
    </source>
</evidence>
<sequence>MAAFDDKVADLLAALDRVDISREQGTLVSAEFSQPRHFATPSSPAPEASDDGDEAMTNEACESKPQHPGDNLDSDVSDDESPEKREPDELYGDTLDDEDAAYVSENLRGATDAHCDAALSCPCCFVTVCYASQRHERYETQFRAEKAVNCRVQTDTIYVYERNKLSPTTAPSNDDEAYHAVVCSDCGTTVGVKPVQTRPGQPAYLHFFQVIPSHI</sequence>
<protein>
    <recommendedName>
        <fullName evidence="4">E2F-associated phosphoprotein</fullName>
    </recommendedName>
</protein>
<feature type="compositionally biased region" description="Acidic residues" evidence="1">
    <location>
        <begin position="72"/>
        <end position="81"/>
    </location>
</feature>
<dbReference type="Pfam" id="PF10238">
    <property type="entry name" value="Eapp_C"/>
    <property type="match status" value="1"/>
</dbReference>
<feature type="region of interest" description="Disordered" evidence="1">
    <location>
        <begin position="27"/>
        <end position="96"/>
    </location>
</feature>
<name>A0A1V9Z5W1_ACHHY</name>
<dbReference type="STRING" id="1202772.A0A1V9Z5W1"/>
<organism evidence="2 3">
    <name type="scientific">Achlya hypogyna</name>
    <name type="common">Oomycete</name>
    <name type="synonym">Protoachlya hypogyna</name>
    <dbReference type="NCBI Taxonomy" id="1202772"/>
    <lineage>
        <taxon>Eukaryota</taxon>
        <taxon>Sar</taxon>
        <taxon>Stramenopiles</taxon>
        <taxon>Oomycota</taxon>
        <taxon>Saprolegniomycetes</taxon>
        <taxon>Saprolegniales</taxon>
        <taxon>Achlyaceae</taxon>
        <taxon>Achlya</taxon>
    </lineage>
</organism>
<proteinExistence type="predicted"/>
<dbReference type="InterPro" id="IPR019370">
    <property type="entry name" value="E2F-assoc_phosphoprotein"/>
</dbReference>
<reference evidence="2 3" key="1">
    <citation type="journal article" date="2014" name="Genome Biol. Evol.">
        <title>The secreted proteins of Achlya hypogyna and Thraustotheca clavata identify the ancestral oomycete secretome and reveal gene acquisitions by horizontal gene transfer.</title>
        <authorList>
            <person name="Misner I."/>
            <person name="Blouin N."/>
            <person name="Leonard G."/>
            <person name="Richards T.A."/>
            <person name="Lane C.E."/>
        </authorList>
    </citation>
    <scope>NUCLEOTIDE SEQUENCE [LARGE SCALE GENOMIC DNA]</scope>
    <source>
        <strain evidence="2 3">ATCC 48635</strain>
    </source>
</reference>
<keyword evidence="3" id="KW-1185">Reference proteome</keyword>
<accession>A0A1V9Z5W1</accession>